<dbReference type="Gramene" id="Solyc08g061277.1.1">
    <property type="protein sequence ID" value="Solyc08g061277.1.1"/>
    <property type="gene ID" value="Solyc08g061277.1"/>
</dbReference>
<evidence type="ECO:0000313" key="1">
    <source>
        <dbReference type="EnsemblPlants" id="Solyc08g061277.1.1"/>
    </source>
</evidence>
<dbReference type="Proteomes" id="UP000004994">
    <property type="component" value="Chromosome 8"/>
</dbReference>
<dbReference type="AlphaFoldDB" id="A0A3Q7IIG5"/>
<protein>
    <submittedName>
        <fullName evidence="1">Uncharacterized protein</fullName>
    </submittedName>
</protein>
<accession>A0A3Q7IIG5</accession>
<reference evidence="1" key="2">
    <citation type="submission" date="2019-01" db="UniProtKB">
        <authorList>
            <consortium name="EnsemblPlants"/>
        </authorList>
    </citation>
    <scope>IDENTIFICATION</scope>
    <source>
        <strain evidence="1">cv. Heinz 1706</strain>
    </source>
</reference>
<dbReference type="InParanoid" id="A0A3Q7IIG5"/>
<evidence type="ECO:0000313" key="2">
    <source>
        <dbReference type="Proteomes" id="UP000004994"/>
    </source>
</evidence>
<keyword evidence="2" id="KW-1185">Reference proteome</keyword>
<name>A0A3Q7IIG5_SOLLC</name>
<organism evidence="1">
    <name type="scientific">Solanum lycopersicum</name>
    <name type="common">Tomato</name>
    <name type="synonym">Lycopersicon esculentum</name>
    <dbReference type="NCBI Taxonomy" id="4081"/>
    <lineage>
        <taxon>Eukaryota</taxon>
        <taxon>Viridiplantae</taxon>
        <taxon>Streptophyta</taxon>
        <taxon>Embryophyta</taxon>
        <taxon>Tracheophyta</taxon>
        <taxon>Spermatophyta</taxon>
        <taxon>Magnoliopsida</taxon>
        <taxon>eudicotyledons</taxon>
        <taxon>Gunneridae</taxon>
        <taxon>Pentapetalae</taxon>
        <taxon>asterids</taxon>
        <taxon>lamiids</taxon>
        <taxon>Solanales</taxon>
        <taxon>Solanaceae</taxon>
        <taxon>Solanoideae</taxon>
        <taxon>Solaneae</taxon>
        <taxon>Solanum</taxon>
        <taxon>Solanum subgen. Lycopersicon</taxon>
    </lineage>
</organism>
<dbReference type="EnsemblPlants" id="Solyc08g061277.1.1">
    <property type="protein sequence ID" value="Solyc08g061277.1.1"/>
    <property type="gene ID" value="Solyc08g061277.1"/>
</dbReference>
<reference evidence="1" key="1">
    <citation type="journal article" date="2012" name="Nature">
        <title>The tomato genome sequence provides insights into fleshy fruit evolution.</title>
        <authorList>
            <consortium name="Tomato Genome Consortium"/>
        </authorList>
    </citation>
    <scope>NUCLEOTIDE SEQUENCE [LARGE SCALE GENOMIC DNA]</scope>
    <source>
        <strain evidence="1">cv. Heinz 1706</strain>
    </source>
</reference>
<sequence length="96" mass="11063">MLDHDIEAFMAKVCGSGAWQKCPMGRHKGRDPMLRFDNLGRTMMDKSEKAPSLARNELQMSHFCGRVNNVSDRDQTRFAFVNWSKKVGLLKFKNIE</sequence>
<proteinExistence type="predicted"/>